<reference evidence="2" key="1">
    <citation type="submission" date="2016-11" db="EMBL/GenBank/DDBJ databases">
        <authorList>
            <person name="Varghese N."/>
            <person name="Submissions S."/>
        </authorList>
    </citation>
    <scope>NUCLEOTIDE SEQUENCE [LARGE SCALE GENOMIC DNA]</scope>
    <source>
        <strain evidence="2">DSM 3661</strain>
    </source>
</reference>
<protein>
    <submittedName>
        <fullName evidence="1">Uncharacterized protein</fullName>
    </submittedName>
</protein>
<evidence type="ECO:0000313" key="2">
    <source>
        <dbReference type="Proteomes" id="UP000184260"/>
    </source>
</evidence>
<sequence>MFNFKAIVGFSFTSSAQCGEQATQVCGECYSIQIPLPGYLLVDSANYTATSGTMLRKPSIRELMFIMEAVC</sequence>
<evidence type="ECO:0000313" key="1">
    <source>
        <dbReference type="EMBL" id="SHL58727.1"/>
    </source>
</evidence>
<dbReference type="Proteomes" id="UP000184260">
    <property type="component" value="Unassembled WGS sequence"/>
</dbReference>
<dbReference type="STRING" id="69322.SAMN05443669_10103"/>
<name>A0A1M7BUX3_9FLAO</name>
<proteinExistence type="predicted"/>
<dbReference type="EMBL" id="FRBU01000010">
    <property type="protein sequence ID" value="SHL58727.1"/>
    <property type="molecule type" value="Genomic_DNA"/>
</dbReference>
<accession>A0A1M7BUX3</accession>
<gene>
    <name evidence="1" type="ORF">SAMN05443669_10103</name>
</gene>
<keyword evidence="2" id="KW-1185">Reference proteome</keyword>
<organism evidence="1 2">
    <name type="scientific">Flavobacterium xanthum</name>
    <dbReference type="NCBI Taxonomy" id="69322"/>
    <lineage>
        <taxon>Bacteria</taxon>
        <taxon>Pseudomonadati</taxon>
        <taxon>Bacteroidota</taxon>
        <taxon>Flavobacteriia</taxon>
        <taxon>Flavobacteriales</taxon>
        <taxon>Flavobacteriaceae</taxon>
        <taxon>Flavobacterium</taxon>
    </lineage>
</organism>
<dbReference type="AlphaFoldDB" id="A0A1M7BUX3"/>